<feature type="transmembrane region" description="Helical" evidence="7">
    <location>
        <begin position="198"/>
        <end position="227"/>
    </location>
</feature>
<keyword evidence="4 7" id="KW-0812">Transmembrane</keyword>
<evidence type="ECO:0000313" key="9">
    <source>
        <dbReference type="Proteomes" id="UP000308889"/>
    </source>
</evidence>
<evidence type="ECO:0000256" key="4">
    <source>
        <dbReference type="ARBA" id="ARBA00022692"/>
    </source>
</evidence>
<accession>A0ABX5VGX6</accession>
<sequence length="252" mass="26007">MSFSILAACVIVVAALYALVKRIETRLVLLVAGLAMCCISLDPMAAFKQFDKSMTTSSLIISICSSMGFAACITMTKCDLHLVSLLTKPLKKLGIMLLPCCMIVTGIASLAIGSLAGLCAAIGPTIVGLMIRAGLQSCGVVSAFIEYLKNSSEIAKLGASFGPYLLGVITGSGNAAAFAFNEAVTPHAAEFGMEIKDLGFLACISATLGRVSSPLAAGVILIAGLAGAEPLDVIKRSSIVMILTIGVLYFLM</sequence>
<dbReference type="RefSeq" id="WP_139687862.1">
    <property type="nucleotide sequence ID" value="NZ_CP040882.1"/>
</dbReference>
<protein>
    <recommendedName>
        <fullName evidence="10">C4-dicarboxylate ABC transporter</fullName>
    </recommendedName>
</protein>
<feature type="transmembrane region" description="Helical" evidence="7">
    <location>
        <begin position="28"/>
        <end position="47"/>
    </location>
</feature>
<comment type="subcellular location">
    <subcellularLocation>
        <location evidence="1">Cell membrane</location>
        <topology evidence="1">Multi-pass membrane protein</topology>
    </subcellularLocation>
</comment>
<organism evidence="8 9">
    <name type="scientific">Sutterella faecalis</name>
    <dbReference type="NCBI Taxonomy" id="2584944"/>
    <lineage>
        <taxon>Bacteria</taxon>
        <taxon>Pseudomonadati</taxon>
        <taxon>Pseudomonadota</taxon>
        <taxon>Betaproteobacteria</taxon>
        <taxon>Burkholderiales</taxon>
        <taxon>Sutterellaceae</taxon>
        <taxon>Sutterella</taxon>
    </lineage>
</organism>
<proteinExistence type="inferred from homology"/>
<evidence type="ECO:0000256" key="3">
    <source>
        <dbReference type="ARBA" id="ARBA00022475"/>
    </source>
</evidence>
<keyword evidence="9" id="KW-1185">Reference proteome</keyword>
<feature type="transmembrane region" description="Helical" evidence="7">
    <location>
        <begin position="96"/>
        <end position="122"/>
    </location>
</feature>
<evidence type="ECO:0000256" key="5">
    <source>
        <dbReference type="ARBA" id="ARBA00022989"/>
    </source>
</evidence>
<dbReference type="NCBIfam" id="NF037994">
    <property type="entry name" value="DcuC_1"/>
    <property type="match status" value="2"/>
</dbReference>
<comment type="similarity">
    <text evidence="2">Belongs to the DcuC/DcuD transporter (TC 2.A.61) family.</text>
</comment>
<dbReference type="Proteomes" id="UP000308889">
    <property type="component" value="Chromosome"/>
</dbReference>
<evidence type="ECO:0000256" key="1">
    <source>
        <dbReference type="ARBA" id="ARBA00004651"/>
    </source>
</evidence>
<name>A0ABX5VGX6_9BURK</name>
<reference evidence="9" key="1">
    <citation type="submission" date="2019-06" db="EMBL/GenBank/DDBJ databases">
        <authorList>
            <person name="Oh B.S."/>
        </authorList>
    </citation>
    <scope>NUCLEOTIDE SEQUENCE [LARGE SCALE GENOMIC DNA]</scope>
    <source>
        <strain evidence="9">KGMB03119</strain>
    </source>
</reference>
<evidence type="ECO:0008006" key="10">
    <source>
        <dbReference type="Google" id="ProtNLM"/>
    </source>
</evidence>
<feature type="transmembrane region" description="Helical" evidence="7">
    <location>
        <begin position="59"/>
        <end position="76"/>
    </location>
</feature>
<gene>
    <name evidence="8" type="ORF">FG381_05270</name>
</gene>
<dbReference type="PANTHER" id="PTHR42002">
    <property type="entry name" value="ANAEROBIC C4-DICARBOXYLATE TRANSPORTER DCUC-RELATED"/>
    <property type="match status" value="1"/>
</dbReference>
<keyword evidence="3" id="KW-1003">Cell membrane</keyword>
<evidence type="ECO:0000256" key="6">
    <source>
        <dbReference type="ARBA" id="ARBA00023136"/>
    </source>
</evidence>
<evidence type="ECO:0000256" key="2">
    <source>
        <dbReference type="ARBA" id="ARBA00005275"/>
    </source>
</evidence>
<keyword evidence="5 7" id="KW-1133">Transmembrane helix</keyword>
<dbReference type="EMBL" id="CP040882">
    <property type="protein sequence ID" value="QDA54404.1"/>
    <property type="molecule type" value="Genomic_DNA"/>
</dbReference>
<dbReference type="InterPro" id="IPR004669">
    <property type="entry name" value="C4_dicarb_anaerob_car"/>
</dbReference>
<keyword evidence="6 7" id="KW-0472">Membrane</keyword>
<evidence type="ECO:0000313" key="8">
    <source>
        <dbReference type="EMBL" id="QDA54404.1"/>
    </source>
</evidence>
<feature type="transmembrane region" description="Helical" evidence="7">
    <location>
        <begin position="233"/>
        <end position="251"/>
    </location>
</feature>
<evidence type="ECO:0000256" key="7">
    <source>
        <dbReference type="SAM" id="Phobius"/>
    </source>
</evidence>
<dbReference type="PANTHER" id="PTHR42002:SF2">
    <property type="entry name" value="ANAEROBIC C4-DICARBOXYLATE TRANSPORTER DCUC-RELATED"/>
    <property type="match status" value="1"/>
</dbReference>